<dbReference type="EMBL" id="BPQB01000156">
    <property type="protein sequence ID" value="GJF00460.1"/>
    <property type="molecule type" value="Genomic_DNA"/>
</dbReference>
<organism evidence="1 2">
    <name type="scientific">Phanerochaete sordida</name>
    <dbReference type="NCBI Taxonomy" id="48140"/>
    <lineage>
        <taxon>Eukaryota</taxon>
        <taxon>Fungi</taxon>
        <taxon>Dikarya</taxon>
        <taxon>Basidiomycota</taxon>
        <taxon>Agaricomycotina</taxon>
        <taxon>Agaricomycetes</taxon>
        <taxon>Polyporales</taxon>
        <taxon>Phanerochaetaceae</taxon>
        <taxon>Phanerochaete</taxon>
    </lineage>
</organism>
<comment type="caution">
    <text evidence="1">The sequence shown here is derived from an EMBL/GenBank/DDBJ whole genome shotgun (WGS) entry which is preliminary data.</text>
</comment>
<reference evidence="1 2" key="1">
    <citation type="submission" date="2021-08" db="EMBL/GenBank/DDBJ databases">
        <title>Draft Genome Sequence of Phanerochaete sordida strain YK-624.</title>
        <authorList>
            <person name="Mori T."/>
            <person name="Dohra H."/>
            <person name="Suzuki T."/>
            <person name="Kawagishi H."/>
            <person name="Hirai H."/>
        </authorList>
    </citation>
    <scope>NUCLEOTIDE SEQUENCE [LARGE SCALE GENOMIC DNA]</scope>
    <source>
        <strain evidence="1 2">YK-624</strain>
    </source>
</reference>
<evidence type="ECO:0000313" key="2">
    <source>
        <dbReference type="Proteomes" id="UP000703269"/>
    </source>
</evidence>
<name>A0A9P3GXG8_9APHY</name>
<evidence type="ECO:0000313" key="1">
    <source>
        <dbReference type="EMBL" id="GJF00460.1"/>
    </source>
</evidence>
<keyword evidence="2" id="KW-1185">Reference proteome</keyword>
<dbReference type="Proteomes" id="UP000703269">
    <property type="component" value="Unassembled WGS sequence"/>
</dbReference>
<dbReference type="AlphaFoldDB" id="A0A9P3GXG8"/>
<sequence>MVDTGTYFVAVVLITNWTGKVGSYLSMMLLREPPAVARVDTLNHQSSGVQRSAASRLCELSVDLLGSAKLVQLFGNATDELLWLALFYELKASIQDAWRNDFINLALTSFETPIASLIDRIAESGACLVCVSSVSAMQSCNVVRGSVPKELPPRRGPSRECDIFSLCRRGRGEREHSTGRGRVDFVLALSSSWLLSPVCTAHITICLKAYPTPSTGIRLSVE</sequence>
<proteinExistence type="predicted"/>
<protein>
    <submittedName>
        <fullName evidence="1">Uncharacterized protein</fullName>
    </submittedName>
</protein>
<gene>
    <name evidence="1" type="ORF">PsYK624_167480</name>
</gene>
<accession>A0A9P3GXG8</accession>